<dbReference type="Proteomes" id="UP001324427">
    <property type="component" value="Unassembled WGS sequence"/>
</dbReference>
<evidence type="ECO:0000256" key="2">
    <source>
        <dbReference type="ARBA" id="ARBA00023002"/>
    </source>
</evidence>
<comment type="caution">
    <text evidence="4">The sequence shown here is derived from an EMBL/GenBank/DDBJ whole genome shotgun (WGS) entry which is preliminary data.</text>
</comment>
<dbReference type="EMBL" id="JAVFHQ010000006">
    <property type="protein sequence ID" value="KAK4548735.1"/>
    <property type="molecule type" value="Genomic_DNA"/>
</dbReference>
<dbReference type="GO" id="GO:0016491">
    <property type="term" value="F:oxidoreductase activity"/>
    <property type="evidence" value="ECO:0007669"/>
    <property type="project" value="UniProtKB-KW"/>
</dbReference>
<dbReference type="SUPFAM" id="SSF51735">
    <property type="entry name" value="NAD(P)-binding Rossmann-fold domains"/>
    <property type="match status" value="1"/>
</dbReference>
<dbReference type="PANTHER" id="PTHR47706">
    <property type="entry name" value="NMRA-LIKE FAMILY PROTEIN"/>
    <property type="match status" value="1"/>
</dbReference>
<proteinExistence type="predicted"/>
<accession>A0AAV9JT52</accession>
<dbReference type="Gene3D" id="3.40.50.720">
    <property type="entry name" value="NAD(P)-binding Rossmann-like Domain"/>
    <property type="match status" value="1"/>
</dbReference>
<feature type="domain" description="NmrA-like" evidence="3">
    <location>
        <begin position="7"/>
        <end position="171"/>
    </location>
</feature>
<evidence type="ECO:0000256" key="1">
    <source>
        <dbReference type="ARBA" id="ARBA00022857"/>
    </source>
</evidence>
<name>A0AAV9JT52_9PEZI</name>
<keyword evidence="5" id="KW-1185">Reference proteome</keyword>
<dbReference type="InterPro" id="IPR051609">
    <property type="entry name" value="NmrA/Isoflavone_reductase-like"/>
</dbReference>
<dbReference type="AlphaFoldDB" id="A0AAV9JT52"/>
<keyword evidence="1" id="KW-0521">NADP</keyword>
<evidence type="ECO:0000259" key="3">
    <source>
        <dbReference type="Pfam" id="PF05368"/>
    </source>
</evidence>
<evidence type="ECO:0000313" key="4">
    <source>
        <dbReference type="EMBL" id="KAK4548735.1"/>
    </source>
</evidence>
<sequence>MFAQAKPDIVISTTSGGSYDTQKLLIDCAVEAKVTRFVPAEFGHDSLNEKIQERLPPLREKARTIEYLNRLSAGGRISWVAIATGCLLDYGLQSGNLGFDLKWQSATLHGNGDERFAASSVHWLGQVVRSVITHWDQVQNRYLYVAGTVTSSNEVLQCLEDASGKQWQAGRAETAECVREAERRIERGFPDAAMFLMERSLLYDQGLAALQPFSKQDAKSTLGLQEERLKDVVQSVLHHAKHHSSEGCGCD</sequence>
<dbReference type="InterPro" id="IPR036291">
    <property type="entry name" value="NAD(P)-bd_dom_sf"/>
</dbReference>
<reference evidence="4 5" key="1">
    <citation type="submission" date="2021-11" db="EMBL/GenBank/DDBJ databases">
        <title>Black yeast isolated from Biological Soil Crust.</title>
        <authorList>
            <person name="Kurbessoian T."/>
        </authorList>
    </citation>
    <scope>NUCLEOTIDE SEQUENCE [LARGE SCALE GENOMIC DNA]</scope>
    <source>
        <strain evidence="4 5">CCFEE 5522</strain>
    </source>
</reference>
<organism evidence="4 5">
    <name type="scientific">Oleoguttula mirabilis</name>
    <dbReference type="NCBI Taxonomy" id="1507867"/>
    <lineage>
        <taxon>Eukaryota</taxon>
        <taxon>Fungi</taxon>
        <taxon>Dikarya</taxon>
        <taxon>Ascomycota</taxon>
        <taxon>Pezizomycotina</taxon>
        <taxon>Dothideomycetes</taxon>
        <taxon>Dothideomycetidae</taxon>
        <taxon>Mycosphaerellales</taxon>
        <taxon>Teratosphaeriaceae</taxon>
        <taxon>Oleoguttula</taxon>
    </lineage>
</organism>
<dbReference type="PANTHER" id="PTHR47706:SF10">
    <property type="entry name" value="NMRA-LIKE DOMAIN-CONTAINING PROTEIN"/>
    <property type="match status" value="1"/>
</dbReference>
<dbReference type="Pfam" id="PF05368">
    <property type="entry name" value="NmrA"/>
    <property type="match status" value="1"/>
</dbReference>
<gene>
    <name evidence="4" type="ORF">LTR36_008508</name>
</gene>
<keyword evidence="2" id="KW-0560">Oxidoreductase</keyword>
<protein>
    <recommendedName>
        <fullName evidence="3">NmrA-like domain-containing protein</fullName>
    </recommendedName>
</protein>
<evidence type="ECO:0000313" key="5">
    <source>
        <dbReference type="Proteomes" id="UP001324427"/>
    </source>
</evidence>
<dbReference type="InterPro" id="IPR008030">
    <property type="entry name" value="NmrA-like"/>
</dbReference>